<protein>
    <submittedName>
        <fullName evidence="1">Uncharacterized protein</fullName>
    </submittedName>
</protein>
<gene>
    <name evidence="1" type="primary">ORF219500</name>
</gene>
<sequence length="58" mass="6517">ESEHMHNDSGNNSKFSNSDSQIPILSCIDLETNKEVNSVDWYVDLACYHCVIVTLPTC</sequence>
<organism evidence="1">
    <name type="scientific">Arion vulgaris</name>
    <dbReference type="NCBI Taxonomy" id="1028688"/>
    <lineage>
        <taxon>Eukaryota</taxon>
        <taxon>Metazoa</taxon>
        <taxon>Spiralia</taxon>
        <taxon>Lophotrochozoa</taxon>
        <taxon>Mollusca</taxon>
        <taxon>Gastropoda</taxon>
        <taxon>Heterobranchia</taxon>
        <taxon>Euthyneura</taxon>
        <taxon>Panpulmonata</taxon>
        <taxon>Eupulmonata</taxon>
        <taxon>Stylommatophora</taxon>
        <taxon>Helicina</taxon>
        <taxon>Arionoidea</taxon>
        <taxon>Arionidae</taxon>
        <taxon>Arion</taxon>
    </lineage>
</organism>
<proteinExistence type="predicted"/>
<dbReference type="EMBL" id="HACG01051881">
    <property type="protein sequence ID" value="CEK98752.1"/>
    <property type="molecule type" value="Transcribed_RNA"/>
</dbReference>
<dbReference type="AlphaFoldDB" id="A0A0B7C0M8"/>
<evidence type="ECO:0000313" key="1">
    <source>
        <dbReference type="EMBL" id="CEK98752.1"/>
    </source>
</evidence>
<accession>A0A0B7C0M8</accession>
<name>A0A0B7C0M8_9EUPU</name>
<feature type="non-terminal residue" evidence="1">
    <location>
        <position position="1"/>
    </location>
</feature>
<reference evidence="1" key="1">
    <citation type="submission" date="2014-12" db="EMBL/GenBank/DDBJ databases">
        <title>Insight into the proteome of Arion vulgaris.</title>
        <authorList>
            <person name="Aradska J."/>
            <person name="Bulat T."/>
            <person name="Smidak R."/>
            <person name="Sarate P."/>
            <person name="Gangsoo J."/>
            <person name="Sialana F."/>
            <person name="Bilban M."/>
            <person name="Lubec G."/>
        </authorList>
    </citation>
    <scope>NUCLEOTIDE SEQUENCE</scope>
    <source>
        <tissue evidence="1">Skin</tissue>
    </source>
</reference>